<sequence>MKLVINLDSLVEKVMAQLAKRQHQQYDCTYQATVSVPDTQIFLDYATVVITNVSIELLTALYRLDTDNVWVAWILQGIDYQVTFQLSLNELAVHFIPRKMLLDWPILFITNRHQLVQALAHRVVTRQDLAAMPDKSLVVVTRDQHLTAEATDLLAAKDMKLQTRTDEDCIWQK</sequence>
<dbReference type="Pfam" id="PF15953">
    <property type="entry name" value="PDU_like"/>
    <property type="match status" value="1"/>
</dbReference>
<name>A0A0R1KE50_9LACO</name>
<dbReference type="PATRIC" id="fig|1423773.3.peg.499"/>
<protein>
    <submittedName>
        <fullName evidence="1">Propanediol utilization protein</fullName>
    </submittedName>
</protein>
<evidence type="ECO:0000313" key="2">
    <source>
        <dbReference type="Proteomes" id="UP000051162"/>
    </source>
</evidence>
<accession>A0A0R1KE50</accession>
<organism evidence="1 2">
    <name type="scientific">Levilactobacillus namurensis DSM 19117</name>
    <dbReference type="NCBI Taxonomy" id="1423773"/>
    <lineage>
        <taxon>Bacteria</taxon>
        <taxon>Bacillati</taxon>
        <taxon>Bacillota</taxon>
        <taxon>Bacilli</taxon>
        <taxon>Lactobacillales</taxon>
        <taxon>Lactobacillaceae</taxon>
        <taxon>Levilactobacillus</taxon>
    </lineage>
</organism>
<dbReference type="OrthoDB" id="1629168at2"/>
<comment type="caution">
    <text evidence="1">The sequence shown here is derived from an EMBL/GenBank/DDBJ whole genome shotgun (WGS) entry which is preliminary data.</text>
</comment>
<dbReference type="InterPro" id="IPR030992">
    <property type="entry name" value="PduM"/>
</dbReference>
<keyword evidence="2" id="KW-1185">Reference proteome</keyword>
<dbReference type="AlphaFoldDB" id="A0A0R1KE50"/>
<gene>
    <name evidence="1" type="ORF">FD30_GL000488</name>
</gene>
<dbReference type="STRING" id="1423773.FD30_GL000488"/>
<dbReference type="Proteomes" id="UP000051162">
    <property type="component" value="Unassembled WGS sequence"/>
</dbReference>
<proteinExistence type="predicted"/>
<reference evidence="1 2" key="1">
    <citation type="journal article" date="2015" name="Genome Announc.">
        <title>Expanding the biotechnology potential of lactobacilli through comparative genomics of 213 strains and associated genera.</title>
        <authorList>
            <person name="Sun Z."/>
            <person name="Harris H.M."/>
            <person name="McCann A."/>
            <person name="Guo C."/>
            <person name="Argimon S."/>
            <person name="Zhang W."/>
            <person name="Yang X."/>
            <person name="Jeffery I.B."/>
            <person name="Cooney J.C."/>
            <person name="Kagawa T.F."/>
            <person name="Liu W."/>
            <person name="Song Y."/>
            <person name="Salvetti E."/>
            <person name="Wrobel A."/>
            <person name="Rasinkangas P."/>
            <person name="Parkhill J."/>
            <person name="Rea M.C."/>
            <person name="O'Sullivan O."/>
            <person name="Ritari J."/>
            <person name="Douillard F.P."/>
            <person name="Paul Ross R."/>
            <person name="Yang R."/>
            <person name="Briner A.E."/>
            <person name="Felis G.E."/>
            <person name="de Vos W.M."/>
            <person name="Barrangou R."/>
            <person name="Klaenhammer T.R."/>
            <person name="Caufield P.W."/>
            <person name="Cui Y."/>
            <person name="Zhang H."/>
            <person name="O'Toole P.W."/>
        </authorList>
    </citation>
    <scope>NUCLEOTIDE SEQUENCE [LARGE SCALE GENOMIC DNA]</scope>
    <source>
        <strain evidence="1 2">DSM 19117</strain>
    </source>
</reference>
<dbReference type="EMBL" id="AZDT01000010">
    <property type="protein sequence ID" value="KRK77127.1"/>
    <property type="molecule type" value="Genomic_DNA"/>
</dbReference>
<evidence type="ECO:0000313" key="1">
    <source>
        <dbReference type="EMBL" id="KRK77127.1"/>
    </source>
</evidence>
<dbReference type="NCBIfam" id="TIGR04493">
    <property type="entry name" value="microcomp_PduM"/>
    <property type="match status" value="1"/>
</dbReference>
<dbReference type="GO" id="GO:0005198">
    <property type="term" value="F:structural molecule activity"/>
    <property type="evidence" value="ECO:0007669"/>
    <property type="project" value="InterPro"/>
</dbReference>